<reference evidence="3 4" key="1">
    <citation type="submission" date="2020-07" db="EMBL/GenBank/DDBJ databases">
        <title>Sequencing the genomes of 1000 actinobacteria strains.</title>
        <authorList>
            <person name="Klenk H.-P."/>
        </authorList>
    </citation>
    <scope>NUCLEOTIDE SEQUENCE [LARGE SCALE GENOMIC DNA]</scope>
    <source>
        <strain evidence="3 4">DSM 45278</strain>
    </source>
</reference>
<feature type="compositionally biased region" description="Basic residues" evidence="1">
    <location>
        <begin position="414"/>
        <end position="427"/>
    </location>
</feature>
<organism evidence="3 4">
    <name type="scientific">Nocardiopsis sinuspersici</name>
    <dbReference type="NCBI Taxonomy" id="501010"/>
    <lineage>
        <taxon>Bacteria</taxon>
        <taxon>Bacillati</taxon>
        <taxon>Actinomycetota</taxon>
        <taxon>Actinomycetes</taxon>
        <taxon>Streptosporangiales</taxon>
        <taxon>Nocardiopsidaceae</taxon>
        <taxon>Nocardiopsis</taxon>
    </lineage>
</organism>
<sequence length="443" mass="43750">MSSPVRAPSYRAVLRVPGALRCSSSALLGRLSSGVVFLALVLAVADTTGSYASAGAAMALFGLAVAVLSPPRAALIDRFGLRRALVPMAAVYALCLACLAVATWTPGTGPGPLAALAMAAGACAPPLGPVMRTLWSHMVADRELLQRAYSLDTVAEELVLLAGPLVLGALLVVAPPALGLAVAAALVLSGTVLLAFSPPARTLPTSAGRAPAATAGDAPAPRTPHRRPFGALLAPVALSAATGLALGAVALLNVAFAEQHGGAALAVWAETAQAAGSVMGGLAYGMAAWRARPRVRLLLLGAALGAGTAAAAAAPGMVALCAVLLVVGTCTAPLLTTAYLVADEAVEADRRTRAGTWVNTAFNAGSSAGGAAAGALVAWTSPAAVYPVAAAPLLAVAALLAVLSPSGRGGWPAGRRRGPTRPVPRRRPGSEGSPRSGPPAAPS</sequence>
<dbReference type="PANTHER" id="PTHR23542:SF1">
    <property type="entry name" value="MAJOR FACILITATOR SUPERFAMILY (MFS) PROFILE DOMAIN-CONTAINING PROTEIN"/>
    <property type="match status" value="1"/>
</dbReference>
<gene>
    <name evidence="3" type="ORF">HNR06_000304</name>
</gene>
<feature type="transmembrane region" description="Helical" evidence="2">
    <location>
        <begin position="232"/>
        <end position="256"/>
    </location>
</feature>
<feature type="transmembrane region" description="Helical" evidence="2">
    <location>
        <begin position="113"/>
        <end position="134"/>
    </location>
</feature>
<dbReference type="Proteomes" id="UP000584931">
    <property type="component" value="Unassembled WGS sequence"/>
</dbReference>
<feature type="region of interest" description="Disordered" evidence="1">
    <location>
        <begin position="406"/>
        <end position="443"/>
    </location>
</feature>
<name>A0A7Z0BI70_9ACTN</name>
<feature type="transmembrane region" description="Helical" evidence="2">
    <location>
        <begin position="354"/>
        <end position="379"/>
    </location>
</feature>
<feature type="transmembrane region" description="Helical" evidence="2">
    <location>
        <begin position="297"/>
        <end position="316"/>
    </location>
</feature>
<evidence type="ECO:0000313" key="3">
    <source>
        <dbReference type="EMBL" id="NYH50715.1"/>
    </source>
</evidence>
<proteinExistence type="predicted"/>
<feature type="transmembrane region" description="Helical" evidence="2">
    <location>
        <begin position="51"/>
        <end position="68"/>
    </location>
</feature>
<dbReference type="Gene3D" id="1.20.1250.20">
    <property type="entry name" value="MFS general substrate transporter like domains"/>
    <property type="match status" value="2"/>
</dbReference>
<comment type="caution">
    <text evidence="3">The sequence shown here is derived from an EMBL/GenBank/DDBJ whole genome shotgun (WGS) entry which is preliminary data.</text>
</comment>
<dbReference type="AlphaFoldDB" id="A0A7Z0BI70"/>
<feature type="transmembrane region" description="Helical" evidence="2">
    <location>
        <begin position="89"/>
        <end position="107"/>
    </location>
</feature>
<dbReference type="Pfam" id="PF07690">
    <property type="entry name" value="MFS_1"/>
    <property type="match status" value="1"/>
</dbReference>
<evidence type="ECO:0000256" key="2">
    <source>
        <dbReference type="SAM" id="Phobius"/>
    </source>
</evidence>
<keyword evidence="2" id="KW-0812">Transmembrane</keyword>
<dbReference type="EMBL" id="JACCHL010000001">
    <property type="protein sequence ID" value="NYH50715.1"/>
    <property type="molecule type" value="Genomic_DNA"/>
</dbReference>
<dbReference type="PANTHER" id="PTHR23542">
    <property type="match status" value="1"/>
</dbReference>
<keyword evidence="2" id="KW-0472">Membrane</keyword>
<feature type="transmembrane region" description="Helical" evidence="2">
    <location>
        <begin position="27"/>
        <end position="45"/>
    </location>
</feature>
<feature type="region of interest" description="Disordered" evidence="1">
    <location>
        <begin position="203"/>
        <end position="223"/>
    </location>
</feature>
<feature type="transmembrane region" description="Helical" evidence="2">
    <location>
        <begin position="322"/>
        <end position="342"/>
    </location>
</feature>
<dbReference type="SUPFAM" id="SSF103473">
    <property type="entry name" value="MFS general substrate transporter"/>
    <property type="match status" value="1"/>
</dbReference>
<dbReference type="InterPro" id="IPR011701">
    <property type="entry name" value="MFS"/>
</dbReference>
<dbReference type="InterPro" id="IPR036259">
    <property type="entry name" value="MFS_trans_sf"/>
</dbReference>
<dbReference type="GO" id="GO:0022857">
    <property type="term" value="F:transmembrane transporter activity"/>
    <property type="evidence" value="ECO:0007669"/>
    <property type="project" value="InterPro"/>
</dbReference>
<feature type="transmembrane region" description="Helical" evidence="2">
    <location>
        <begin position="178"/>
        <end position="196"/>
    </location>
</feature>
<keyword evidence="2" id="KW-1133">Transmembrane helix</keyword>
<feature type="transmembrane region" description="Helical" evidence="2">
    <location>
        <begin position="262"/>
        <end position="285"/>
    </location>
</feature>
<evidence type="ECO:0000313" key="4">
    <source>
        <dbReference type="Proteomes" id="UP000584931"/>
    </source>
</evidence>
<feature type="transmembrane region" description="Helical" evidence="2">
    <location>
        <begin position="385"/>
        <end position="407"/>
    </location>
</feature>
<protein>
    <submittedName>
        <fullName evidence="3">MFS family permease</fullName>
    </submittedName>
</protein>
<evidence type="ECO:0000256" key="1">
    <source>
        <dbReference type="SAM" id="MobiDB-lite"/>
    </source>
</evidence>
<accession>A0A7Z0BI70</accession>
<feature type="compositionally biased region" description="Low complexity" evidence="1">
    <location>
        <begin position="207"/>
        <end position="220"/>
    </location>
</feature>
<feature type="transmembrane region" description="Helical" evidence="2">
    <location>
        <begin position="154"/>
        <end position="172"/>
    </location>
</feature>